<evidence type="ECO:0000313" key="2">
    <source>
        <dbReference type="Proteomes" id="UP001501563"/>
    </source>
</evidence>
<protein>
    <submittedName>
        <fullName evidence="1">Uncharacterized protein</fullName>
    </submittedName>
</protein>
<dbReference type="EMBL" id="BAAAZA010000060">
    <property type="protein sequence ID" value="GAA3905341.1"/>
    <property type="molecule type" value="Genomic_DNA"/>
</dbReference>
<gene>
    <name evidence="1" type="ORF">GCM10022207_88360</name>
</gene>
<sequence length="92" mass="9592">MRHPFPLTAAQLQTALLGHGLLAVDPGGFGEQREHGLALFGREFRDGLEGAGQCRAGGVVAGHGYEGKGRTGEKGGKGNALVTPNPLLRYAR</sequence>
<evidence type="ECO:0000313" key="1">
    <source>
        <dbReference type="EMBL" id="GAA3905341.1"/>
    </source>
</evidence>
<proteinExistence type="predicted"/>
<reference evidence="2" key="1">
    <citation type="journal article" date="2019" name="Int. J. Syst. Evol. Microbiol.">
        <title>The Global Catalogue of Microorganisms (GCM) 10K type strain sequencing project: providing services to taxonomists for standard genome sequencing and annotation.</title>
        <authorList>
            <consortium name="The Broad Institute Genomics Platform"/>
            <consortium name="The Broad Institute Genome Sequencing Center for Infectious Disease"/>
            <person name="Wu L."/>
            <person name="Ma J."/>
        </authorList>
    </citation>
    <scope>NUCLEOTIDE SEQUENCE [LARGE SCALE GENOMIC DNA]</scope>
    <source>
        <strain evidence="2">JCM 16578</strain>
    </source>
</reference>
<dbReference type="Proteomes" id="UP001501563">
    <property type="component" value="Unassembled WGS sequence"/>
</dbReference>
<organism evidence="1 2">
    <name type="scientific">Streptomyces lannensis</name>
    <dbReference type="NCBI Taxonomy" id="766498"/>
    <lineage>
        <taxon>Bacteria</taxon>
        <taxon>Bacillati</taxon>
        <taxon>Actinomycetota</taxon>
        <taxon>Actinomycetes</taxon>
        <taxon>Kitasatosporales</taxon>
        <taxon>Streptomycetaceae</taxon>
        <taxon>Streptomyces</taxon>
    </lineage>
</organism>
<accession>A0ABP7LSL2</accession>
<comment type="caution">
    <text evidence="1">The sequence shown here is derived from an EMBL/GenBank/DDBJ whole genome shotgun (WGS) entry which is preliminary data.</text>
</comment>
<name>A0ABP7LSL2_9ACTN</name>
<keyword evidence="2" id="KW-1185">Reference proteome</keyword>